<evidence type="ECO:0000313" key="3">
    <source>
        <dbReference type="Proteomes" id="UP000641514"/>
    </source>
</evidence>
<accession>A0A916U4L0</accession>
<dbReference type="EMBL" id="BMJH01000001">
    <property type="protein sequence ID" value="GGC60076.1"/>
    <property type="molecule type" value="Genomic_DNA"/>
</dbReference>
<feature type="transmembrane region" description="Helical" evidence="1">
    <location>
        <begin position="61"/>
        <end position="87"/>
    </location>
</feature>
<feature type="transmembrane region" description="Helical" evidence="1">
    <location>
        <begin position="332"/>
        <end position="351"/>
    </location>
</feature>
<feature type="transmembrane region" description="Helical" evidence="1">
    <location>
        <begin position="183"/>
        <end position="201"/>
    </location>
</feature>
<proteinExistence type="predicted"/>
<dbReference type="RefSeq" id="WP_188671308.1">
    <property type="nucleotide sequence ID" value="NZ_BMJH01000001.1"/>
</dbReference>
<keyword evidence="1" id="KW-0472">Membrane</keyword>
<keyword evidence="1" id="KW-1133">Transmembrane helix</keyword>
<dbReference type="AlphaFoldDB" id="A0A916U4L0"/>
<feature type="transmembrane region" description="Helical" evidence="1">
    <location>
        <begin position="154"/>
        <end position="176"/>
    </location>
</feature>
<organism evidence="2 3">
    <name type="scientific">Hoyosella rhizosphaerae</name>
    <dbReference type="NCBI Taxonomy" id="1755582"/>
    <lineage>
        <taxon>Bacteria</taxon>
        <taxon>Bacillati</taxon>
        <taxon>Actinomycetota</taxon>
        <taxon>Actinomycetes</taxon>
        <taxon>Mycobacteriales</taxon>
        <taxon>Hoyosellaceae</taxon>
        <taxon>Hoyosella</taxon>
    </lineage>
</organism>
<feature type="transmembrane region" description="Helical" evidence="1">
    <location>
        <begin position="108"/>
        <end position="134"/>
    </location>
</feature>
<comment type="caution">
    <text evidence="2">The sequence shown here is derived from an EMBL/GenBank/DDBJ whole genome shotgun (WGS) entry which is preliminary data.</text>
</comment>
<feature type="transmembrane region" description="Helical" evidence="1">
    <location>
        <begin position="20"/>
        <end position="41"/>
    </location>
</feature>
<keyword evidence="3" id="KW-1185">Reference proteome</keyword>
<name>A0A916U4L0_9ACTN</name>
<gene>
    <name evidence="2" type="ORF">GCM10011410_10670</name>
</gene>
<evidence type="ECO:0008006" key="4">
    <source>
        <dbReference type="Google" id="ProtNLM"/>
    </source>
</evidence>
<protein>
    <recommendedName>
        <fullName evidence="4">ABC transporter permease</fullName>
    </recommendedName>
</protein>
<sequence length="354" mass="38956">MNSHRARIYAATWRHHRALVFTVFITLAVAVTAMGIARLIHEFTWTDRTGAAPSVWSNATGVLNLGAHGSVLLPVLLAMIVGAGVVARDLDKGLHTLAFTQEVARREWYTAIVVTVFVPIALAMAIYGQLVIWLRSTTRFEWAGRFSIEYFANTPLIAGLATLCALLVGATIALIIRHPLAAISVTAIVVLGAGVLIATMLRPNYAPPSVDVQTVEEGVSGGGQSVGYFSYSRTYNDWTLERLFVNAEGDDMNIPRDACVPATSYQSPVEPVPGESEAEFNERLDVYYDEMDAIQRIREAEEAQCLRELGADRFEVRYHEDSQFWRFQLTEAMLLILLGGIAAVGAVWRVGRLN</sequence>
<evidence type="ECO:0000256" key="1">
    <source>
        <dbReference type="SAM" id="Phobius"/>
    </source>
</evidence>
<keyword evidence="1" id="KW-0812">Transmembrane</keyword>
<reference evidence="2" key="1">
    <citation type="journal article" date="2014" name="Int. J. Syst. Evol. Microbiol.">
        <title>Complete genome sequence of Corynebacterium casei LMG S-19264T (=DSM 44701T), isolated from a smear-ripened cheese.</title>
        <authorList>
            <consortium name="US DOE Joint Genome Institute (JGI-PGF)"/>
            <person name="Walter F."/>
            <person name="Albersmeier A."/>
            <person name="Kalinowski J."/>
            <person name="Ruckert C."/>
        </authorList>
    </citation>
    <scope>NUCLEOTIDE SEQUENCE</scope>
    <source>
        <strain evidence="2">CGMCC 1.15478</strain>
    </source>
</reference>
<evidence type="ECO:0000313" key="2">
    <source>
        <dbReference type="EMBL" id="GGC60076.1"/>
    </source>
</evidence>
<reference evidence="2" key="2">
    <citation type="submission" date="2020-09" db="EMBL/GenBank/DDBJ databases">
        <authorList>
            <person name="Sun Q."/>
            <person name="Zhou Y."/>
        </authorList>
    </citation>
    <scope>NUCLEOTIDE SEQUENCE</scope>
    <source>
        <strain evidence="2">CGMCC 1.15478</strain>
    </source>
</reference>
<dbReference type="Proteomes" id="UP000641514">
    <property type="component" value="Unassembled WGS sequence"/>
</dbReference>